<gene>
    <name evidence="1" type="ORF">A4R35_01585</name>
</gene>
<reference evidence="1 2" key="1">
    <citation type="submission" date="2016-08" db="EMBL/GenBank/DDBJ databases">
        <title>Analysis of Carbohydrate Active Enzymes in Thermogemmatispora T81 Reveals Carbohydrate Degradation Ability.</title>
        <authorList>
            <person name="Tomazini A."/>
            <person name="Lal S."/>
            <person name="Stott M."/>
            <person name="Henrissat B."/>
            <person name="Polikarpov I."/>
            <person name="Sparling R."/>
            <person name="Levin D.B."/>
        </authorList>
    </citation>
    <scope>NUCLEOTIDE SEQUENCE [LARGE SCALE GENOMIC DNA]</scope>
    <source>
        <strain evidence="1 2">T81</strain>
    </source>
</reference>
<protein>
    <submittedName>
        <fullName evidence="1">Uncharacterized protein</fullName>
    </submittedName>
</protein>
<keyword evidence="2" id="KW-1185">Reference proteome</keyword>
<sequence>MNRKRYPLVTQADVEQVKNELILGANALDESSLGRRAEGRASKRSAVPAYRACFPLLFLSIQRKVAYT</sequence>
<comment type="caution">
    <text evidence="1">The sequence shown here is derived from an EMBL/GenBank/DDBJ whole genome shotgun (WGS) entry which is preliminary data.</text>
</comment>
<accession>A0A328V983</accession>
<evidence type="ECO:0000313" key="2">
    <source>
        <dbReference type="Proteomes" id="UP000248706"/>
    </source>
</evidence>
<evidence type="ECO:0000313" key="1">
    <source>
        <dbReference type="EMBL" id="RAQ94206.1"/>
    </source>
</evidence>
<proteinExistence type="predicted"/>
<name>A0A328V983_9CHLR</name>
<organism evidence="1 2">
    <name type="scientific">Thermogemmatispora tikiterensis</name>
    <dbReference type="NCBI Taxonomy" id="1825093"/>
    <lineage>
        <taxon>Bacteria</taxon>
        <taxon>Bacillati</taxon>
        <taxon>Chloroflexota</taxon>
        <taxon>Ktedonobacteria</taxon>
        <taxon>Thermogemmatisporales</taxon>
        <taxon>Thermogemmatisporaceae</taxon>
        <taxon>Thermogemmatispora</taxon>
    </lineage>
</organism>
<dbReference type="AlphaFoldDB" id="A0A328V983"/>
<dbReference type="Proteomes" id="UP000248706">
    <property type="component" value="Unassembled WGS sequence"/>
</dbReference>
<dbReference type="EMBL" id="MCIF01000002">
    <property type="protein sequence ID" value="RAQ94206.1"/>
    <property type="molecule type" value="Genomic_DNA"/>
</dbReference>